<dbReference type="GeneID" id="67027551"/>
<protein>
    <recommendedName>
        <fullName evidence="1">Telomere-length maintenance and DNA damage repair domain-containing protein</fullName>
    </recommendedName>
</protein>
<gene>
    <name evidence="2" type="ORF">RhiXN_05272</name>
</gene>
<dbReference type="Pfam" id="PF11640">
    <property type="entry name" value="TAN"/>
    <property type="match status" value="1"/>
</dbReference>
<accession>A0A8H8NQ53</accession>
<sequence length="252" mass="28017">MSQDISTALELLVGKTILNNLDERGDGKAWLYLFQKVFPLVLDEKDKYIKSSGEKMSRRTGTDTAARLEKAAGFVRWLTERSVPNLNRRVIKPLISHLTQMLVHNGNVFLPVALSYVKALRTIAEFRPHMDHLDIDTWSHLMAISFAAVLGTQLLNTFDSGINGGSDEEVEDVISPRRKRQRIMSPPAGSGPHLKSTRLDQIEFVALIRALLAHPNASFMMTSIPGAPQAILTPLANTSSNILRKAPPTRTR</sequence>
<proteinExistence type="predicted"/>
<dbReference type="KEGG" id="rsx:RhiXN_05272"/>
<dbReference type="EMBL" id="CP059659">
    <property type="protein sequence ID" value="QRW17270.1"/>
    <property type="molecule type" value="Genomic_DNA"/>
</dbReference>
<dbReference type="AlphaFoldDB" id="A0A8H8NQ53"/>
<evidence type="ECO:0000259" key="1">
    <source>
        <dbReference type="SMART" id="SM01342"/>
    </source>
</evidence>
<organism evidence="2 3">
    <name type="scientific">Rhizoctonia solani</name>
    <dbReference type="NCBI Taxonomy" id="456999"/>
    <lineage>
        <taxon>Eukaryota</taxon>
        <taxon>Fungi</taxon>
        <taxon>Dikarya</taxon>
        <taxon>Basidiomycota</taxon>
        <taxon>Agaricomycotina</taxon>
        <taxon>Agaricomycetes</taxon>
        <taxon>Cantharellales</taxon>
        <taxon>Ceratobasidiaceae</taxon>
        <taxon>Rhizoctonia</taxon>
    </lineage>
</organism>
<feature type="domain" description="Telomere-length maintenance and DNA damage repair" evidence="1">
    <location>
        <begin position="1"/>
        <end position="140"/>
    </location>
</feature>
<dbReference type="InterPro" id="IPR021668">
    <property type="entry name" value="TAN"/>
</dbReference>
<evidence type="ECO:0000313" key="2">
    <source>
        <dbReference type="EMBL" id="QRW17270.1"/>
    </source>
</evidence>
<reference evidence="2" key="1">
    <citation type="submission" date="2020-05" db="EMBL/GenBank/DDBJ databases">
        <title>Evolutionary and genomic comparisons of hybrid uninucleate and nonhybrid Rhizoctonia fungi.</title>
        <authorList>
            <person name="Li C."/>
            <person name="Chen X."/>
        </authorList>
    </citation>
    <scope>NUCLEOTIDE SEQUENCE</scope>
    <source>
        <strain evidence="2">AG-1 IA</strain>
    </source>
</reference>
<dbReference type="RefSeq" id="XP_043177507.1">
    <property type="nucleotide sequence ID" value="XM_043325088.1"/>
</dbReference>
<dbReference type="Proteomes" id="UP000650533">
    <property type="component" value="Chromosome 2"/>
</dbReference>
<dbReference type="GO" id="GO:0004674">
    <property type="term" value="F:protein serine/threonine kinase activity"/>
    <property type="evidence" value="ECO:0007669"/>
    <property type="project" value="InterPro"/>
</dbReference>
<name>A0A8H8NQ53_9AGAM</name>
<dbReference type="SMART" id="SM01342">
    <property type="entry name" value="TAN"/>
    <property type="match status" value="1"/>
</dbReference>
<evidence type="ECO:0000313" key="3">
    <source>
        <dbReference type="Proteomes" id="UP000650533"/>
    </source>
</evidence>